<feature type="domain" description="Thioesterase" evidence="2">
    <location>
        <begin position="29"/>
        <end position="255"/>
    </location>
</feature>
<sequence>MNKHQAQAILSPAVQGVIRPVPVDDPAMRLFLFHHAGGSHIVYRDWVKHFPADWEICLLEAPGRGRLHRLPLLPTVGELARSYLRDGADVKPLLDRPFAVFGHSLGAMAAYEFTRLLRAEGLPQPLWLGVSAVRPPHVGPSAVTHRSHLPAPELKAALLEMGGTSREVLDEPQLWELFEPLLRNDFRAAEEWKTELGLPRLDVPLSVFGGDADPAVRTEMLDGWERWTDHWLGRTLFPGRHFYFQDDPRPLIERIVTDIRRVGS</sequence>
<evidence type="ECO:0000313" key="3">
    <source>
        <dbReference type="EMBL" id="MBB4928198.1"/>
    </source>
</evidence>
<dbReference type="InterPro" id="IPR001031">
    <property type="entry name" value="Thioesterase"/>
</dbReference>
<dbReference type="RefSeq" id="WP_246561724.1">
    <property type="nucleotide sequence ID" value="NZ_JACHJV010000002.1"/>
</dbReference>
<dbReference type="InterPro" id="IPR012223">
    <property type="entry name" value="TEII"/>
</dbReference>
<gene>
    <name evidence="3" type="ORF">FHR34_007293</name>
</gene>
<keyword evidence="4" id="KW-1185">Reference proteome</keyword>
<dbReference type="Pfam" id="PF00975">
    <property type="entry name" value="Thioesterase"/>
    <property type="match status" value="1"/>
</dbReference>
<comment type="caution">
    <text evidence="3">The sequence shown here is derived from an EMBL/GenBank/DDBJ whole genome shotgun (WGS) entry which is preliminary data.</text>
</comment>
<dbReference type="Proteomes" id="UP000540506">
    <property type="component" value="Unassembled WGS sequence"/>
</dbReference>
<evidence type="ECO:0000313" key="4">
    <source>
        <dbReference type="Proteomes" id="UP000540506"/>
    </source>
</evidence>
<name>A0A7W7VZK5_KITKI</name>
<accession>A0A7W7VZK5</accession>
<protein>
    <submittedName>
        <fullName evidence="3">Surfactin synthase thioesterase subunit</fullName>
    </submittedName>
</protein>
<evidence type="ECO:0000259" key="2">
    <source>
        <dbReference type="Pfam" id="PF00975"/>
    </source>
</evidence>
<dbReference type="InterPro" id="IPR029058">
    <property type="entry name" value="AB_hydrolase_fold"/>
</dbReference>
<dbReference type="SUPFAM" id="SSF53474">
    <property type="entry name" value="alpha/beta-Hydrolases"/>
    <property type="match status" value="1"/>
</dbReference>
<dbReference type="PANTHER" id="PTHR11487">
    <property type="entry name" value="THIOESTERASE"/>
    <property type="match status" value="1"/>
</dbReference>
<organism evidence="3 4">
    <name type="scientific">Kitasatospora kifunensis</name>
    <name type="common">Streptomyces kifunensis</name>
    <dbReference type="NCBI Taxonomy" id="58351"/>
    <lineage>
        <taxon>Bacteria</taxon>
        <taxon>Bacillati</taxon>
        <taxon>Actinomycetota</taxon>
        <taxon>Actinomycetes</taxon>
        <taxon>Kitasatosporales</taxon>
        <taxon>Streptomycetaceae</taxon>
        <taxon>Kitasatospora</taxon>
    </lineage>
</organism>
<dbReference type="GO" id="GO:0008610">
    <property type="term" value="P:lipid biosynthetic process"/>
    <property type="evidence" value="ECO:0007669"/>
    <property type="project" value="TreeGrafter"/>
</dbReference>
<evidence type="ECO:0000256" key="1">
    <source>
        <dbReference type="ARBA" id="ARBA00007169"/>
    </source>
</evidence>
<proteinExistence type="inferred from homology"/>
<dbReference type="EMBL" id="JACHJV010000002">
    <property type="protein sequence ID" value="MBB4928198.1"/>
    <property type="molecule type" value="Genomic_DNA"/>
</dbReference>
<dbReference type="PANTHER" id="PTHR11487:SF0">
    <property type="entry name" value="S-ACYL FATTY ACID SYNTHASE THIOESTERASE, MEDIUM CHAIN"/>
    <property type="match status" value="1"/>
</dbReference>
<dbReference type="AlphaFoldDB" id="A0A7W7VZK5"/>
<dbReference type="Gene3D" id="3.40.50.1820">
    <property type="entry name" value="alpha/beta hydrolase"/>
    <property type="match status" value="1"/>
</dbReference>
<reference evidence="3 4" key="1">
    <citation type="submission" date="2020-08" db="EMBL/GenBank/DDBJ databases">
        <title>Sequencing the genomes of 1000 actinobacteria strains.</title>
        <authorList>
            <person name="Klenk H.-P."/>
        </authorList>
    </citation>
    <scope>NUCLEOTIDE SEQUENCE [LARGE SCALE GENOMIC DNA]</scope>
    <source>
        <strain evidence="3 4">DSM 41654</strain>
    </source>
</reference>
<comment type="similarity">
    <text evidence="1">Belongs to the thioesterase family.</text>
</comment>